<reference evidence="1 2" key="1">
    <citation type="submission" date="2019-06" db="EMBL/GenBank/DDBJ databases">
        <title>Wine fermentation using esterase from Monascus purpureus.</title>
        <authorList>
            <person name="Geng C."/>
            <person name="Zhang Y."/>
        </authorList>
    </citation>
    <scope>NUCLEOTIDE SEQUENCE [LARGE SCALE GENOMIC DNA]</scope>
    <source>
        <strain evidence="1">HQ1</strain>
    </source>
</reference>
<sequence>IPRSQPGSCRREQRTYAPLYRVNSYGPPRLYIAQALLSCSILKTFGTAEHADTFDNGRRL</sequence>
<name>A0A507QJL4_MONPU</name>
<gene>
    <name evidence="1" type="ORF">MPDQ_006344</name>
</gene>
<protein>
    <submittedName>
        <fullName evidence="1">Uncharacterized protein</fullName>
    </submittedName>
</protein>
<keyword evidence="2" id="KW-1185">Reference proteome</keyword>
<feature type="non-terminal residue" evidence="1">
    <location>
        <position position="60"/>
    </location>
</feature>
<dbReference type="AlphaFoldDB" id="A0A507QJL4"/>
<proteinExistence type="predicted"/>
<accession>A0A507QJL4</accession>
<dbReference type="Proteomes" id="UP000319663">
    <property type="component" value="Unassembled WGS sequence"/>
</dbReference>
<evidence type="ECO:0000313" key="2">
    <source>
        <dbReference type="Proteomes" id="UP000319663"/>
    </source>
</evidence>
<organism evidence="1 2">
    <name type="scientific">Monascus purpureus</name>
    <name type="common">Red mold</name>
    <name type="synonym">Monascus anka</name>
    <dbReference type="NCBI Taxonomy" id="5098"/>
    <lineage>
        <taxon>Eukaryota</taxon>
        <taxon>Fungi</taxon>
        <taxon>Dikarya</taxon>
        <taxon>Ascomycota</taxon>
        <taxon>Pezizomycotina</taxon>
        <taxon>Eurotiomycetes</taxon>
        <taxon>Eurotiomycetidae</taxon>
        <taxon>Eurotiales</taxon>
        <taxon>Aspergillaceae</taxon>
        <taxon>Monascus</taxon>
    </lineage>
</organism>
<evidence type="ECO:0000313" key="1">
    <source>
        <dbReference type="EMBL" id="TQB67412.1"/>
    </source>
</evidence>
<comment type="caution">
    <text evidence="1">The sequence shown here is derived from an EMBL/GenBank/DDBJ whole genome shotgun (WGS) entry which is preliminary data.</text>
</comment>
<dbReference type="EMBL" id="VIFY01000529">
    <property type="protein sequence ID" value="TQB67412.1"/>
    <property type="molecule type" value="Genomic_DNA"/>
</dbReference>
<feature type="non-terminal residue" evidence="1">
    <location>
        <position position="1"/>
    </location>
</feature>